<dbReference type="SUPFAM" id="SSF46689">
    <property type="entry name" value="Homeodomain-like"/>
    <property type="match status" value="2"/>
</dbReference>
<dbReference type="AlphaFoldDB" id="A0A563VNQ3"/>
<keyword evidence="1" id="KW-0805">Transcription regulation</keyword>
<evidence type="ECO:0000259" key="4">
    <source>
        <dbReference type="PROSITE" id="PS01124"/>
    </source>
</evidence>
<reference evidence="5 6" key="1">
    <citation type="submission" date="2019-01" db="EMBL/GenBank/DDBJ databases">
        <authorList>
            <person name="Brito A."/>
        </authorList>
    </citation>
    <scope>NUCLEOTIDE SEQUENCE [LARGE SCALE GENOMIC DNA]</scope>
    <source>
        <strain evidence="5">1</strain>
    </source>
</reference>
<dbReference type="OrthoDB" id="7544370at2"/>
<sequence length="330" mass="37619">MAITIYDSDYDALWQQANPSSQNLESAGFSETLQLVPDRLGQGYVRSIQLYGINLLLFNYQLHDDVFVISKGQDTSDISREFGFNLSGDRSGKRTGENFVEWGNFDDPDEHILIAYAKEPILKVDIHLESGEMLGQTISEILEELPAETRQRISDNSNLSDIDRITPTMQSALRQILYCPFQGKTKQIYLESKCLELITLKLEQLKQRDKKTGKLSSLKSDDIDRIRLAKTILSVNFDNPPSLIELARQVGLNDCTLKRGFREVLGTTAFGYLHNYRLEQARQLLQERRLNISEIARTVGFANYTSLSKGFRKKYGVSPKQYQTRSKNSV</sequence>
<dbReference type="InterPro" id="IPR053142">
    <property type="entry name" value="PchR_regulatory_protein"/>
</dbReference>
<keyword evidence="2" id="KW-0238">DNA-binding</keyword>
<dbReference type="PANTHER" id="PTHR47893">
    <property type="entry name" value="REGULATORY PROTEIN PCHR"/>
    <property type="match status" value="1"/>
</dbReference>
<name>A0A563VNQ3_9CYAN</name>
<evidence type="ECO:0000256" key="3">
    <source>
        <dbReference type="ARBA" id="ARBA00023163"/>
    </source>
</evidence>
<dbReference type="PANTHER" id="PTHR47893:SF1">
    <property type="entry name" value="REGULATORY PROTEIN PCHR"/>
    <property type="match status" value="1"/>
</dbReference>
<dbReference type="InterPro" id="IPR018062">
    <property type="entry name" value="HTH_AraC-typ_CS"/>
</dbReference>
<evidence type="ECO:0000313" key="6">
    <source>
        <dbReference type="Proteomes" id="UP000320055"/>
    </source>
</evidence>
<dbReference type="Gene3D" id="1.10.10.60">
    <property type="entry name" value="Homeodomain-like"/>
    <property type="match status" value="1"/>
</dbReference>
<protein>
    <submittedName>
        <fullName evidence="5">Transcriptional family</fullName>
    </submittedName>
</protein>
<dbReference type="SMART" id="SM00342">
    <property type="entry name" value="HTH_ARAC"/>
    <property type="match status" value="1"/>
</dbReference>
<dbReference type="GO" id="GO:0043565">
    <property type="term" value="F:sequence-specific DNA binding"/>
    <property type="evidence" value="ECO:0007669"/>
    <property type="project" value="InterPro"/>
</dbReference>
<dbReference type="RefSeq" id="WP_144871205.1">
    <property type="nucleotide sequence ID" value="NZ_LR213928.1"/>
</dbReference>
<dbReference type="Pfam" id="PF12833">
    <property type="entry name" value="HTH_18"/>
    <property type="match status" value="1"/>
</dbReference>
<dbReference type="PROSITE" id="PS00041">
    <property type="entry name" value="HTH_ARAC_FAMILY_1"/>
    <property type="match status" value="1"/>
</dbReference>
<organism evidence="5 6">
    <name type="scientific">Hyella patelloides LEGE 07179</name>
    <dbReference type="NCBI Taxonomy" id="945734"/>
    <lineage>
        <taxon>Bacteria</taxon>
        <taxon>Bacillati</taxon>
        <taxon>Cyanobacteriota</taxon>
        <taxon>Cyanophyceae</taxon>
        <taxon>Pleurocapsales</taxon>
        <taxon>Hyellaceae</taxon>
        <taxon>Hyella</taxon>
    </lineage>
</organism>
<dbReference type="InterPro" id="IPR009057">
    <property type="entry name" value="Homeodomain-like_sf"/>
</dbReference>
<proteinExistence type="predicted"/>
<gene>
    <name evidence="5" type="ORF">H1P_1770004</name>
</gene>
<dbReference type="EMBL" id="CAACVJ010000087">
    <property type="protein sequence ID" value="VEP12997.1"/>
    <property type="molecule type" value="Genomic_DNA"/>
</dbReference>
<evidence type="ECO:0000313" key="5">
    <source>
        <dbReference type="EMBL" id="VEP12997.1"/>
    </source>
</evidence>
<dbReference type="Proteomes" id="UP000320055">
    <property type="component" value="Unassembled WGS sequence"/>
</dbReference>
<evidence type="ECO:0000256" key="1">
    <source>
        <dbReference type="ARBA" id="ARBA00023015"/>
    </source>
</evidence>
<keyword evidence="3" id="KW-0804">Transcription</keyword>
<dbReference type="GO" id="GO:0003700">
    <property type="term" value="F:DNA-binding transcription factor activity"/>
    <property type="evidence" value="ECO:0007669"/>
    <property type="project" value="InterPro"/>
</dbReference>
<evidence type="ECO:0000256" key="2">
    <source>
        <dbReference type="ARBA" id="ARBA00023125"/>
    </source>
</evidence>
<dbReference type="PROSITE" id="PS01124">
    <property type="entry name" value="HTH_ARAC_FAMILY_2"/>
    <property type="match status" value="1"/>
</dbReference>
<feature type="domain" description="HTH araC/xylS-type" evidence="4">
    <location>
        <begin position="227"/>
        <end position="325"/>
    </location>
</feature>
<dbReference type="InterPro" id="IPR018060">
    <property type="entry name" value="HTH_AraC"/>
</dbReference>
<accession>A0A563VNQ3</accession>
<keyword evidence="6" id="KW-1185">Reference proteome</keyword>